<dbReference type="Proteomes" id="UP001153269">
    <property type="component" value="Unassembled WGS sequence"/>
</dbReference>
<dbReference type="EMBL" id="CADEAL010001302">
    <property type="protein sequence ID" value="CAB1431082.1"/>
    <property type="molecule type" value="Genomic_DNA"/>
</dbReference>
<evidence type="ECO:0000313" key="2">
    <source>
        <dbReference type="Proteomes" id="UP001153269"/>
    </source>
</evidence>
<dbReference type="AlphaFoldDB" id="A0A9N7UIK9"/>
<comment type="caution">
    <text evidence="1">The sequence shown here is derived from an EMBL/GenBank/DDBJ whole genome shotgun (WGS) entry which is preliminary data.</text>
</comment>
<protein>
    <submittedName>
        <fullName evidence="1">Uncharacterized protein</fullName>
    </submittedName>
</protein>
<evidence type="ECO:0000313" key="1">
    <source>
        <dbReference type="EMBL" id="CAB1431082.1"/>
    </source>
</evidence>
<keyword evidence="2" id="KW-1185">Reference proteome</keyword>
<sequence>MLEKRVPSCVRSSGGTFHQLLQDLCLDDGHFQQHLRLTRGQFDHLLARTSAMQDLSPDEFFGAYISELVSAPLRHHVPFKVRPPPPYHLNEKSGYHMKSRERNRIFGWAGICGFQTTSGEVVKSGGVLEVEF</sequence>
<accession>A0A9N7UIK9</accession>
<gene>
    <name evidence="1" type="ORF">PLEPLA_LOCUS19078</name>
</gene>
<proteinExistence type="predicted"/>
<name>A0A9N7UIK9_PLEPL</name>
<reference evidence="1" key="1">
    <citation type="submission" date="2020-03" db="EMBL/GenBank/DDBJ databases">
        <authorList>
            <person name="Weist P."/>
        </authorList>
    </citation>
    <scope>NUCLEOTIDE SEQUENCE</scope>
</reference>
<organism evidence="1 2">
    <name type="scientific">Pleuronectes platessa</name>
    <name type="common">European plaice</name>
    <dbReference type="NCBI Taxonomy" id="8262"/>
    <lineage>
        <taxon>Eukaryota</taxon>
        <taxon>Metazoa</taxon>
        <taxon>Chordata</taxon>
        <taxon>Craniata</taxon>
        <taxon>Vertebrata</taxon>
        <taxon>Euteleostomi</taxon>
        <taxon>Actinopterygii</taxon>
        <taxon>Neopterygii</taxon>
        <taxon>Teleostei</taxon>
        <taxon>Neoteleostei</taxon>
        <taxon>Acanthomorphata</taxon>
        <taxon>Carangaria</taxon>
        <taxon>Pleuronectiformes</taxon>
        <taxon>Pleuronectoidei</taxon>
        <taxon>Pleuronectidae</taxon>
        <taxon>Pleuronectes</taxon>
    </lineage>
</organism>